<dbReference type="EMBL" id="CP010536">
    <property type="protein sequence ID" value="AJG19333.1"/>
    <property type="molecule type" value="Genomic_DNA"/>
</dbReference>
<gene>
    <name evidence="1" type="ORF">RR42_m1938</name>
</gene>
<organism evidence="1 2">
    <name type="scientific">Cupriavidus basilensis</name>
    <dbReference type="NCBI Taxonomy" id="68895"/>
    <lineage>
        <taxon>Bacteria</taxon>
        <taxon>Pseudomonadati</taxon>
        <taxon>Pseudomonadota</taxon>
        <taxon>Betaproteobacteria</taxon>
        <taxon>Burkholderiales</taxon>
        <taxon>Burkholderiaceae</taxon>
        <taxon>Cupriavidus</taxon>
    </lineage>
</organism>
<dbReference type="KEGG" id="cbw:RR42_m1938"/>
<dbReference type="STRING" id="68895.RR42_m1938"/>
<proteinExistence type="predicted"/>
<evidence type="ECO:0000313" key="2">
    <source>
        <dbReference type="Proteomes" id="UP000031843"/>
    </source>
</evidence>
<accession>A0A0C4Y8Q1</accession>
<dbReference type="AlphaFoldDB" id="A0A0C4Y8Q1"/>
<keyword evidence="2" id="KW-1185">Reference proteome</keyword>
<sequence length="44" mass="4636">MIHAIPPETVKLTGTIASSLDHACASSLMCRKLDADQPAPAARF</sequence>
<evidence type="ECO:0000313" key="1">
    <source>
        <dbReference type="EMBL" id="AJG19333.1"/>
    </source>
</evidence>
<dbReference type="Proteomes" id="UP000031843">
    <property type="component" value="Chromosome main"/>
</dbReference>
<protein>
    <submittedName>
        <fullName evidence="1">Uncharacterized protein</fullName>
    </submittedName>
</protein>
<reference evidence="1 2" key="1">
    <citation type="journal article" date="2015" name="Genome Announc.">
        <title>Complete Genome Sequence of Cupriavidus basilensis 4G11, Isolated from the Oak Ridge Field Research Center Site.</title>
        <authorList>
            <person name="Ray J."/>
            <person name="Waters R.J."/>
            <person name="Skerker J.M."/>
            <person name="Kuehl J.V."/>
            <person name="Price M.N."/>
            <person name="Huang J."/>
            <person name="Chakraborty R."/>
            <person name="Arkin A.P."/>
            <person name="Deutschbauer A."/>
        </authorList>
    </citation>
    <scope>NUCLEOTIDE SEQUENCE [LARGE SCALE GENOMIC DNA]</scope>
    <source>
        <strain evidence="1">4G11</strain>
    </source>
</reference>
<name>A0A0C4Y8Q1_9BURK</name>